<keyword evidence="3" id="KW-1185">Reference proteome</keyword>
<dbReference type="AlphaFoldDB" id="A0A9R1WSU4"/>
<dbReference type="Proteomes" id="UP000235145">
    <property type="component" value="Unassembled WGS sequence"/>
</dbReference>
<accession>A0A9R1WSU4</accession>
<organism evidence="2 3">
    <name type="scientific">Lactuca sativa</name>
    <name type="common">Garden lettuce</name>
    <dbReference type="NCBI Taxonomy" id="4236"/>
    <lineage>
        <taxon>Eukaryota</taxon>
        <taxon>Viridiplantae</taxon>
        <taxon>Streptophyta</taxon>
        <taxon>Embryophyta</taxon>
        <taxon>Tracheophyta</taxon>
        <taxon>Spermatophyta</taxon>
        <taxon>Magnoliopsida</taxon>
        <taxon>eudicotyledons</taxon>
        <taxon>Gunneridae</taxon>
        <taxon>Pentapetalae</taxon>
        <taxon>asterids</taxon>
        <taxon>campanulids</taxon>
        <taxon>Asterales</taxon>
        <taxon>Asteraceae</taxon>
        <taxon>Cichorioideae</taxon>
        <taxon>Cichorieae</taxon>
        <taxon>Lactucinae</taxon>
        <taxon>Lactuca</taxon>
    </lineage>
</organism>
<feature type="region of interest" description="Disordered" evidence="1">
    <location>
        <begin position="27"/>
        <end position="46"/>
    </location>
</feature>
<protein>
    <submittedName>
        <fullName evidence="2">Uncharacterized protein</fullName>
    </submittedName>
</protein>
<dbReference type="EMBL" id="NBSK02000009">
    <property type="protein sequence ID" value="KAJ0185619.1"/>
    <property type="molecule type" value="Genomic_DNA"/>
</dbReference>
<sequence length="94" mass="11066">MGISRYICLNFQVIGRFDLGELNEEFVNEQDEGDTDMEDSDCDKDEDDSIEAYESKFSKMLNSFERMMEKLNSKLNDTITKFPEWKVLGFSKKR</sequence>
<proteinExistence type="predicted"/>
<comment type="caution">
    <text evidence="2">The sequence shown here is derived from an EMBL/GenBank/DDBJ whole genome shotgun (WGS) entry which is preliminary data.</text>
</comment>
<reference evidence="2 3" key="1">
    <citation type="journal article" date="2017" name="Nat. Commun.">
        <title>Genome assembly with in vitro proximity ligation data and whole-genome triplication in lettuce.</title>
        <authorList>
            <person name="Reyes-Chin-Wo S."/>
            <person name="Wang Z."/>
            <person name="Yang X."/>
            <person name="Kozik A."/>
            <person name="Arikit S."/>
            <person name="Song C."/>
            <person name="Xia L."/>
            <person name="Froenicke L."/>
            <person name="Lavelle D.O."/>
            <person name="Truco M.J."/>
            <person name="Xia R."/>
            <person name="Zhu S."/>
            <person name="Xu C."/>
            <person name="Xu H."/>
            <person name="Xu X."/>
            <person name="Cox K."/>
            <person name="Korf I."/>
            <person name="Meyers B.C."/>
            <person name="Michelmore R.W."/>
        </authorList>
    </citation>
    <scope>NUCLEOTIDE SEQUENCE [LARGE SCALE GENOMIC DNA]</scope>
    <source>
        <strain evidence="3">cv. Salinas</strain>
        <tissue evidence="2">Seedlings</tissue>
    </source>
</reference>
<evidence type="ECO:0000313" key="3">
    <source>
        <dbReference type="Proteomes" id="UP000235145"/>
    </source>
</evidence>
<gene>
    <name evidence="2" type="ORF">LSAT_V11C900467930</name>
</gene>
<name>A0A9R1WSU4_LACSA</name>
<evidence type="ECO:0000313" key="2">
    <source>
        <dbReference type="EMBL" id="KAJ0185619.1"/>
    </source>
</evidence>
<evidence type="ECO:0000256" key="1">
    <source>
        <dbReference type="SAM" id="MobiDB-lite"/>
    </source>
</evidence>